<dbReference type="PANTHER" id="PTHR19846:SF0">
    <property type="entry name" value="PRE-MRNA PROCESSING FACTOR 4"/>
    <property type="match status" value="1"/>
</dbReference>
<dbReference type="GO" id="GO:0000398">
    <property type="term" value="P:mRNA splicing, via spliceosome"/>
    <property type="evidence" value="ECO:0007669"/>
    <property type="project" value="TreeGrafter"/>
</dbReference>
<gene>
    <name evidence="3" type="ORF">MAPG_03187</name>
</gene>
<dbReference type="SMART" id="SM00500">
    <property type="entry name" value="SFM"/>
    <property type="match status" value="1"/>
</dbReference>
<name>A0A0H2TKY8_MAGP6</name>
<accession>A0A0H2TKY8</accession>
<dbReference type="GO" id="GO:0017070">
    <property type="term" value="F:U6 snRNA binding"/>
    <property type="evidence" value="ECO:0007669"/>
    <property type="project" value="TreeGrafter"/>
</dbReference>
<dbReference type="FunFam" id="4.10.280.110:FF:000003">
    <property type="entry name" value="Pre-mRNA splicing factor, variant"/>
    <property type="match status" value="1"/>
</dbReference>
<evidence type="ECO:0000256" key="1">
    <source>
        <dbReference type="SAM" id="MobiDB-lite"/>
    </source>
</evidence>
<protein>
    <recommendedName>
        <fullName evidence="2">Pre-mRNA processing factor 4 (PRP4)-like domain-containing protein</fullName>
    </recommendedName>
</protein>
<reference evidence="3" key="2">
    <citation type="submission" date="2011-03" db="EMBL/GenBank/DDBJ databases">
        <title>Annotation of Magnaporthe poae ATCC 64411.</title>
        <authorList>
            <person name="Ma L.-J."/>
            <person name="Dead R."/>
            <person name="Young S.K."/>
            <person name="Zeng Q."/>
            <person name="Gargeya S."/>
            <person name="Fitzgerald M."/>
            <person name="Haas B."/>
            <person name="Abouelleil A."/>
            <person name="Alvarado L."/>
            <person name="Arachchi H.M."/>
            <person name="Berlin A."/>
            <person name="Brown A."/>
            <person name="Chapman S.B."/>
            <person name="Chen Z."/>
            <person name="Dunbar C."/>
            <person name="Freedman E."/>
            <person name="Gearin G."/>
            <person name="Gellesch M."/>
            <person name="Goldberg J."/>
            <person name="Griggs A."/>
            <person name="Gujja S."/>
            <person name="Heiman D."/>
            <person name="Howarth C."/>
            <person name="Larson L."/>
            <person name="Lui A."/>
            <person name="MacDonald P.J.P."/>
            <person name="Mehta T."/>
            <person name="Montmayeur A."/>
            <person name="Murphy C."/>
            <person name="Neiman D."/>
            <person name="Pearson M."/>
            <person name="Priest M."/>
            <person name="Roberts A."/>
            <person name="Saif S."/>
            <person name="Shea T."/>
            <person name="Shenoy N."/>
            <person name="Sisk P."/>
            <person name="Stolte C."/>
            <person name="Sykes S."/>
            <person name="Yandava C."/>
            <person name="Wortman J."/>
            <person name="Nusbaum C."/>
            <person name="Birren B."/>
        </authorList>
    </citation>
    <scope>NUCLEOTIDE SEQUENCE</scope>
    <source>
        <strain evidence="3">ATCC 64411</strain>
    </source>
</reference>
<reference evidence="3" key="1">
    <citation type="submission" date="2010-05" db="EMBL/GenBank/DDBJ databases">
        <title>The Genome Sequence of Magnaporthe poae strain ATCC 64411.</title>
        <authorList>
            <consortium name="The Broad Institute Genome Sequencing Platform"/>
            <consortium name="Broad Institute Genome Sequencing Center for Infectious Disease"/>
            <person name="Ma L.-J."/>
            <person name="Dead R."/>
            <person name="Young S."/>
            <person name="Zeng Q."/>
            <person name="Koehrsen M."/>
            <person name="Alvarado L."/>
            <person name="Berlin A."/>
            <person name="Chapman S.B."/>
            <person name="Chen Z."/>
            <person name="Freedman E."/>
            <person name="Gellesch M."/>
            <person name="Goldberg J."/>
            <person name="Griggs A."/>
            <person name="Gujja S."/>
            <person name="Heilman E.R."/>
            <person name="Heiman D."/>
            <person name="Hepburn T."/>
            <person name="Howarth C."/>
            <person name="Jen D."/>
            <person name="Larson L."/>
            <person name="Mehta T."/>
            <person name="Neiman D."/>
            <person name="Pearson M."/>
            <person name="Roberts A."/>
            <person name="Saif S."/>
            <person name="Shea T."/>
            <person name="Shenoy N."/>
            <person name="Sisk P."/>
            <person name="Stolte C."/>
            <person name="Sykes S."/>
            <person name="Walk T."/>
            <person name="White J."/>
            <person name="Yandava C."/>
            <person name="Haas B."/>
            <person name="Nusbaum C."/>
            <person name="Birren B."/>
        </authorList>
    </citation>
    <scope>NUCLEOTIDE SEQUENCE</scope>
    <source>
        <strain evidence="3">ATCC 64411</strain>
    </source>
</reference>
<dbReference type="OrthoDB" id="540662at2759"/>
<sequence>MSMVHPSRQAYVEEAESEKRGIDLSNIPVDYDYDVPTGGAGIASEKASVLMSQFERKRLAANIAVPTDDGRVRAKLREMGEPITLFGEGPADRRDRLRELLMREKERERGNEEPAQDVDMEDADDAASGDAEEREEEFYTRGEPELLEARRDIARYSLPRAKQ</sequence>
<feature type="domain" description="Pre-mRNA processing factor 4 (PRP4)-like" evidence="2">
    <location>
        <begin position="67"/>
        <end position="117"/>
    </location>
</feature>
<organism evidence="3">
    <name type="scientific">Magnaporthiopsis poae (strain ATCC 64411 / 73-15)</name>
    <name type="common">Kentucky bluegrass fungus</name>
    <name type="synonym">Magnaporthe poae</name>
    <dbReference type="NCBI Taxonomy" id="644358"/>
    <lineage>
        <taxon>Eukaryota</taxon>
        <taxon>Fungi</taxon>
        <taxon>Dikarya</taxon>
        <taxon>Ascomycota</taxon>
        <taxon>Pezizomycotina</taxon>
        <taxon>Sordariomycetes</taxon>
        <taxon>Sordariomycetidae</taxon>
        <taxon>Magnaporthales</taxon>
        <taxon>Magnaporthaceae</taxon>
        <taxon>Magnaporthiopsis</taxon>
    </lineage>
</organism>
<dbReference type="Gene3D" id="4.10.280.110">
    <property type="entry name" value="Pre-mRNA processing factor 4 domain"/>
    <property type="match status" value="1"/>
</dbReference>
<dbReference type="AlphaFoldDB" id="A0A0H2TKY8"/>
<dbReference type="InterPro" id="IPR014906">
    <property type="entry name" value="PRP4-like"/>
</dbReference>
<dbReference type="VEuPathDB" id="FungiDB:MAPG_03187"/>
<evidence type="ECO:0000259" key="2">
    <source>
        <dbReference type="SMART" id="SM00500"/>
    </source>
</evidence>
<dbReference type="EMBL" id="GL876967">
    <property type="protein sequence ID" value="KLU84142.1"/>
    <property type="molecule type" value="Genomic_DNA"/>
</dbReference>
<feature type="compositionally biased region" description="Basic and acidic residues" evidence="1">
    <location>
        <begin position="90"/>
        <end position="112"/>
    </location>
</feature>
<feature type="non-terminal residue" evidence="3">
    <location>
        <position position="163"/>
    </location>
</feature>
<dbReference type="GO" id="GO:0030621">
    <property type="term" value="F:U4 snRNA binding"/>
    <property type="evidence" value="ECO:0007669"/>
    <property type="project" value="TreeGrafter"/>
</dbReference>
<dbReference type="InterPro" id="IPR036285">
    <property type="entry name" value="PRP4-like_sf"/>
</dbReference>
<dbReference type="PANTHER" id="PTHR19846">
    <property type="entry name" value="WD40 REPEAT PROTEIN"/>
    <property type="match status" value="1"/>
</dbReference>
<feature type="region of interest" description="Disordered" evidence="1">
    <location>
        <begin position="83"/>
        <end position="145"/>
    </location>
</feature>
<feature type="compositionally biased region" description="Acidic residues" evidence="1">
    <location>
        <begin position="114"/>
        <end position="136"/>
    </location>
</feature>
<proteinExistence type="predicted"/>
<evidence type="ECO:0000313" key="3">
    <source>
        <dbReference type="EMBL" id="KLU84142.1"/>
    </source>
</evidence>
<dbReference type="Pfam" id="PF08799">
    <property type="entry name" value="PRP4"/>
    <property type="match status" value="1"/>
</dbReference>
<dbReference type="GO" id="GO:0046540">
    <property type="term" value="C:U4/U6 x U5 tri-snRNP complex"/>
    <property type="evidence" value="ECO:0007669"/>
    <property type="project" value="TreeGrafter"/>
</dbReference>
<dbReference type="SUPFAM" id="SSF158230">
    <property type="entry name" value="PRP4-like"/>
    <property type="match status" value="1"/>
</dbReference>